<dbReference type="Proteomes" id="UP000012073">
    <property type="component" value="Unassembled WGS sequence"/>
</dbReference>
<protein>
    <submittedName>
        <fullName evidence="1">Uncharacterized protein</fullName>
    </submittedName>
</protein>
<reference evidence="2" key="1">
    <citation type="journal article" date="2013" name="Proc. Natl. Acad. Sci. U.S.A.">
        <title>Genome structure and metabolic features in the red seaweed Chondrus crispus shed light on evolution of the Archaeplastida.</title>
        <authorList>
            <person name="Collen J."/>
            <person name="Porcel B."/>
            <person name="Carre W."/>
            <person name="Ball S.G."/>
            <person name="Chaparro C."/>
            <person name="Tonon T."/>
            <person name="Barbeyron T."/>
            <person name="Michel G."/>
            <person name="Noel B."/>
            <person name="Valentin K."/>
            <person name="Elias M."/>
            <person name="Artiguenave F."/>
            <person name="Arun A."/>
            <person name="Aury J.M."/>
            <person name="Barbosa-Neto J.F."/>
            <person name="Bothwell J.H."/>
            <person name="Bouget F.Y."/>
            <person name="Brillet L."/>
            <person name="Cabello-Hurtado F."/>
            <person name="Capella-Gutierrez S."/>
            <person name="Charrier B."/>
            <person name="Cladiere L."/>
            <person name="Cock J.M."/>
            <person name="Coelho S.M."/>
            <person name="Colleoni C."/>
            <person name="Czjzek M."/>
            <person name="Da Silva C."/>
            <person name="Delage L."/>
            <person name="Denoeud F."/>
            <person name="Deschamps P."/>
            <person name="Dittami S.M."/>
            <person name="Gabaldon T."/>
            <person name="Gachon C.M."/>
            <person name="Groisillier A."/>
            <person name="Herve C."/>
            <person name="Jabbari K."/>
            <person name="Katinka M."/>
            <person name="Kloareg B."/>
            <person name="Kowalczyk N."/>
            <person name="Labadie K."/>
            <person name="Leblanc C."/>
            <person name="Lopez P.J."/>
            <person name="McLachlan D.H."/>
            <person name="Meslet-Cladiere L."/>
            <person name="Moustafa A."/>
            <person name="Nehr Z."/>
            <person name="Nyvall Collen P."/>
            <person name="Panaud O."/>
            <person name="Partensky F."/>
            <person name="Poulain J."/>
            <person name="Rensing S.A."/>
            <person name="Rousvoal S."/>
            <person name="Samson G."/>
            <person name="Symeonidi A."/>
            <person name="Weissenbach J."/>
            <person name="Zambounis A."/>
            <person name="Wincker P."/>
            <person name="Boyen C."/>
        </authorList>
    </citation>
    <scope>NUCLEOTIDE SEQUENCE [LARGE SCALE GENOMIC DNA]</scope>
    <source>
        <strain evidence="2">cv. Stackhouse</strain>
    </source>
</reference>
<keyword evidence="2" id="KW-1185">Reference proteome</keyword>
<gene>
    <name evidence="1" type="ORF">CHC_T00004697001</name>
</gene>
<name>R7QCF4_CHOCR</name>
<dbReference type="KEGG" id="ccp:CHC_T00004697001"/>
<dbReference type="AlphaFoldDB" id="R7QCF4"/>
<dbReference type="Gramene" id="CDF36187">
    <property type="protein sequence ID" value="CDF36187"/>
    <property type="gene ID" value="CHC_T00004697001"/>
</dbReference>
<proteinExistence type="predicted"/>
<dbReference type="EMBL" id="HG001765">
    <property type="protein sequence ID" value="CDF36187.1"/>
    <property type="molecule type" value="Genomic_DNA"/>
</dbReference>
<sequence>MGDPVREADRRWHDQHIVSNDAIFWTQPLIPENFRHLKRGNLSFLNHTVRLERRLRSETGYFVAYQMVEAREIARVHYANRYQPIPLWWGRYEVCQGFWSEFGPVFTYFGSYLQNRRHGLWVVFLTEWCVKVAATLIWEAYDCWRLWFLPPKLVDLMRSLDYTVPLGGADVDLELHTLLDRIDTVDWDSISCRDSSRSFSHRRASFSPGRSHQAAGDYAWFNPWSGSLCSAAEAQLSRRFGNQIPLPSDDLLTTTDPRAPRSVLPSIISFASCGSRPPS</sequence>
<organism evidence="1 2">
    <name type="scientific">Chondrus crispus</name>
    <name type="common">Carrageen Irish moss</name>
    <name type="synonym">Polymorpha crispa</name>
    <dbReference type="NCBI Taxonomy" id="2769"/>
    <lineage>
        <taxon>Eukaryota</taxon>
        <taxon>Rhodophyta</taxon>
        <taxon>Florideophyceae</taxon>
        <taxon>Rhodymeniophycidae</taxon>
        <taxon>Gigartinales</taxon>
        <taxon>Gigartinaceae</taxon>
        <taxon>Chondrus</taxon>
    </lineage>
</organism>
<dbReference type="RefSeq" id="XP_005716006.1">
    <property type="nucleotide sequence ID" value="XM_005715949.1"/>
</dbReference>
<evidence type="ECO:0000313" key="1">
    <source>
        <dbReference type="EMBL" id="CDF36187.1"/>
    </source>
</evidence>
<dbReference type="GeneID" id="17323725"/>
<evidence type="ECO:0000313" key="2">
    <source>
        <dbReference type="Proteomes" id="UP000012073"/>
    </source>
</evidence>
<dbReference type="OrthoDB" id="12083at2759"/>
<accession>R7QCF4</accession>